<name>A0A9Q3D6A7_9BASI</name>
<keyword evidence="3" id="KW-1185">Reference proteome</keyword>
<sequence>MKTLYGKVYKEEPKYINLHPFGCKVYINIKKQKMKSKISSRVQEGVFLGYVEGQNNFKVFNIETGKLQITNDCIFLDKKMSSLEEADFPSLNYPNSSISSVCVPAPVVSSIPFSIPCFPMADCSADSSSGTSLFIQEEEQPSVSENVVYVPNTESSLHLDPSELPSAEANISDNFLSLDLGEEPVEEEANKNKVLLPKGWVMETVPDKAPNNISRSIETENIVTGKRERKKPIYLVAMGSNIPKTYKNTVNHAKASQ</sequence>
<dbReference type="EMBL" id="AVOT02012923">
    <property type="protein sequence ID" value="MBW0495118.1"/>
    <property type="molecule type" value="Genomic_DNA"/>
</dbReference>
<dbReference type="OrthoDB" id="2640446at2759"/>
<dbReference type="Proteomes" id="UP000765509">
    <property type="component" value="Unassembled WGS sequence"/>
</dbReference>
<dbReference type="AlphaFoldDB" id="A0A9Q3D6A7"/>
<protein>
    <recommendedName>
        <fullName evidence="1">Retroviral polymerase SH3-like domain-containing protein</fullName>
    </recommendedName>
</protein>
<organism evidence="2 3">
    <name type="scientific">Austropuccinia psidii MF-1</name>
    <dbReference type="NCBI Taxonomy" id="1389203"/>
    <lineage>
        <taxon>Eukaryota</taxon>
        <taxon>Fungi</taxon>
        <taxon>Dikarya</taxon>
        <taxon>Basidiomycota</taxon>
        <taxon>Pucciniomycotina</taxon>
        <taxon>Pucciniomycetes</taxon>
        <taxon>Pucciniales</taxon>
        <taxon>Sphaerophragmiaceae</taxon>
        <taxon>Austropuccinia</taxon>
    </lineage>
</organism>
<dbReference type="Pfam" id="PF25597">
    <property type="entry name" value="SH3_retrovirus"/>
    <property type="match status" value="1"/>
</dbReference>
<gene>
    <name evidence="2" type="ORF">O181_034833</name>
</gene>
<dbReference type="InterPro" id="IPR057670">
    <property type="entry name" value="SH3_retrovirus"/>
</dbReference>
<reference evidence="2" key="1">
    <citation type="submission" date="2021-03" db="EMBL/GenBank/DDBJ databases">
        <title>Draft genome sequence of rust myrtle Austropuccinia psidii MF-1, a brazilian biotype.</title>
        <authorList>
            <person name="Quecine M.C."/>
            <person name="Pachon D.M.R."/>
            <person name="Bonatelli M.L."/>
            <person name="Correr F.H."/>
            <person name="Franceschini L.M."/>
            <person name="Leite T.F."/>
            <person name="Margarido G.R.A."/>
            <person name="Almeida C.A."/>
            <person name="Ferrarezi J.A."/>
            <person name="Labate C.A."/>
        </authorList>
    </citation>
    <scope>NUCLEOTIDE SEQUENCE</scope>
    <source>
        <strain evidence="2">MF-1</strain>
    </source>
</reference>
<evidence type="ECO:0000259" key="1">
    <source>
        <dbReference type="Pfam" id="PF25597"/>
    </source>
</evidence>
<evidence type="ECO:0000313" key="2">
    <source>
        <dbReference type="EMBL" id="MBW0495118.1"/>
    </source>
</evidence>
<proteinExistence type="predicted"/>
<feature type="domain" description="Retroviral polymerase SH3-like" evidence="1">
    <location>
        <begin position="23"/>
        <end position="82"/>
    </location>
</feature>
<accession>A0A9Q3D6A7</accession>
<evidence type="ECO:0000313" key="3">
    <source>
        <dbReference type="Proteomes" id="UP000765509"/>
    </source>
</evidence>
<comment type="caution">
    <text evidence="2">The sequence shown here is derived from an EMBL/GenBank/DDBJ whole genome shotgun (WGS) entry which is preliminary data.</text>
</comment>